<dbReference type="InterPro" id="IPR036259">
    <property type="entry name" value="MFS_trans_sf"/>
</dbReference>
<keyword evidence="3 8" id="KW-0813">Transport</keyword>
<feature type="transmembrane region" description="Helical" evidence="8">
    <location>
        <begin position="219"/>
        <end position="238"/>
    </location>
</feature>
<feature type="transmembrane region" description="Helical" evidence="8">
    <location>
        <begin position="137"/>
        <end position="163"/>
    </location>
</feature>
<feature type="transmembrane region" description="Helical" evidence="8">
    <location>
        <begin position="312"/>
        <end position="334"/>
    </location>
</feature>
<dbReference type="OrthoDB" id="9800416at2"/>
<dbReference type="Pfam" id="PF07690">
    <property type="entry name" value="MFS_1"/>
    <property type="match status" value="1"/>
</dbReference>
<dbReference type="RefSeq" id="WP_063182419.1">
    <property type="nucleotide sequence ID" value="NZ_LQNT01000011.1"/>
</dbReference>
<feature type="transmembrane region" description="Helical" evidence="8">
    <location>
        <begin position="48"/>
        <end position="67"/>
    </location>
</feature>
<dbReference type="SUPFAM" id="SSF103473">
    <property type="entry name" value="MFS general substrate transporter"/>
    <property type="match status" value="1"/>
</dbReference>
<dbReference type="Gene3D" id="1.20.1720.10">
    <property type="entry name" value="Multidrug resistance protein D"/>
    <property type="match status" value="1"/>
</dbReference>
<protein>
    <recommendedName>
        <fullName evidence="8">Bcr/CflA family efflux transporter</fullName>
    </recommendedName>
</protein>
<comment type="similarity">
    <text evidence="2 8">Belongs to the major facilitator superfamily. Bcr/CmlA family.</text>
</comment>
<dbReference type="AlphaFoldDB" id="A0A161RCP1"/>
<dbReference type="PRINTS" id="PR01036">
    <property type="entry name" value="TCRTETB"/>
</dbReference>
<sequence>MLHNPTGKTRLGLALVLGLLAILGPLNIDMYLPSFPEISRELGTGASQVQLSLTACLIGLALGQIVVGPISDAQGRKKPLIIGTSLFALSSIFCALAPNITVLIIARFLQGFTAAAGVVLSRAVVRDVFSGREMTKFFSLLMVINAVAPVLAPMLGGAILALPSANWETIFYALALIGVLIVAIVAAKLKETLPPEKRIPSSIGSSVKTMGSLLKDRSFIGYALVVGFVHGGSFAYVSGTPFVYQQIYGVSPQVFSILFGINGIAIITGSFIIGRFGGIVSEKKLLQAAVTIAAASTFFLLIMTIVKGPLASLVILIFIYMTTMGMIITSTFTLGMAKQGGRAGSASAVLGMLPSLLGAAFTPLSGIAGATAVPMGATLFGTSLIGLIAFFTLVRKGSEEEY</sequence>
<feature type="transmembrane region" description="Helical" evidence="8">
    <location>
        <begin position="104"/>
        <end position="125"/>
    </location>
</feature>
<dbReference type="GO" id="GO:1990961">
    <property type="term" value="P:xenobiotic detoxification by transmembrane export across the plasma membrane"/>
    <property type="evidence" value="ECO:0007669"/>
    <property type="project" value="InterPro"/>
</dbReference>
<evidence type="ECO:0000256" key="3">
    <source>
        <dbReference type="ARBA" id="ARBA00022448"/>
    </source>
</evidence>
<dbReference type="InterPro" id="IPR020846">
    <property type="entry name" value="MFS_dom"/>
</dbReference>
<comment type="subcellular location">
    <subcellularLocation>
        <location evidence="1 8">Cell membrane</location>
        <topology evidence="1 8">Multi-pass membrane protein</topology>
    </subcellularLocation>
</comment>
<dbReference type="PANTHER" id="PTHR23502">
    <property type="entry name" value="MAJOR FACILITATOR SUPERFAMILY"/>
    <property type="match status" value="1"/>
</dbReference>
<keyword evidence="5 8" id="KW-0812">Transmembrane</keyword>
<dbReference type="EMBL" id="LQNT01000011">
    <property type="protein sequence ID" value="KZE37302.1"/>
    <property type="molecule type" value="Genomic_DNA"/>
</dbReference>
<dbReference type="NCBIfam" id="TIGR00710">
    <property type="entry name" value="efflux_Bcr_CflA"/>
    <property type="match status" value="1"/>
</dbReference>
<evidence type="ECO:0000313" key="10">
    <source>
        <dbReference type="EMBL" id="KZE37302.1"/>
    </source>
</evidence>
<dbReference type="InterPro" id="IPR004812">
    <property type="entry name" value="Efflux_drug-R_Bcr/CmlA"/>
</dbReference>
<keyword evidence="6 8" id="KW-1133">Transmembrane helix</keyword>
<feature type="transmembrane region" description="Helical" evidence="8">
    <location>
        <begin position="373"/>
        <end position="394"/>
    </location>
</feature>
<organism evidence="10 11">
    <name type="scientific">Bhargavaea cecembensis</name>
    <dbReference type="NCBI Taxonomy" id="394098"/>
    <lineage>
        <taxon>Bacteria</taxon>
        <taxon>Bacillati</taxon>
        <taxon>Bacillota</taxon>
        <taxon>Bacilli</taxon>
        <taxon>Bacillales</taxon>
        <taxon>Caryophanaceae</taxon>
        <taxon>Bhargavaea</taxon>
    </lineage>
</organism>
<feature type="transmembrane region" description="Helical" evidence="8">
    <location>
        <begin position="12"/>
        <end position="28"/>
    </location>
</feature>
<evidence type="ECO:0000259" key="9">
    <source>
        <dbReference type="PROSITE" id="PS50850"/>
    </source>
</evidence>
<evidence type="ECO:0000256" key="6">
    <source>
        <dbReference type="ARBA" id="ARBA00022989"/>
    </source>
</evidence>
<evidence type="ECO:0000256" key="1">
    <source>
        <dbReference type="ARBA" id="ARBA00004651"/>
    </source>
</evidence>
<feature type="transmembrane region" description="Helical" evidence="8">
    <location>
        <begin position="79"/>
        <end position="98"/>
    </location>
</feature>
<evidence type="ECO:0000256" key="8">
    <source>
        <dbReference type="RuleBase" id="RU365088"/>
    </source>
</evidence>
<dbReference type="CDD" id="cd17320">
    <property type="entry name" value="MFS_MdfA_MDR_like"/>
    <property type="match status" value="1"/>
</dbReference>
<dbReference type="GO" id="GO:0042910">
    <property type="term" value="F:xenobiotic transmembrane transporter activity"/>
    <property type="evidence" value="ECO:0007669"/>
    <property type="project" value="InterPro"/>
</dbReference>
<gene>
    <name evidence="10" type="ORF">AV656_12090</name>
</gene>
<dbReference type="Proteomes" id="UP000076490">
    <property type="component" value="Unassembled WGS sequence"/>
</dbReference>
<accession>A0A161RCP1</accession>
<dbReference type="InterPro" id="IPR011701">
    <property type="entry name" value="MFS"/>
</dbReference>
<feature type="transmembrane region" description="Helical" evidence="8">
    <location>
        <begin position="250"/>
        <end position="273"/>
    </location>
</feature>
<reference evidence="10 11" key="1">
    <citation type="submission" date="2016-01" db="EMBL/GenBank/DDBJ databases">
        <title>Whole genome sequencing of Bhargavaea cecembensis T14.</title>
        <authorList>
            <person name="Hong K.W."/>
        </authorList>
    </citation>
    <scope>NUCLEOTIDE SEQUENCE [LARGE SCALE GENOMIC DNA]</scope>
    <source>
        <strain evidence="10 11">T14</strain>
    </source>
</reference>
<dbReference type="GO" id="GO:0005886">
    <property type="term" value="C:plasma membrane"/>
    <property type="evidence" value="ECO:0007669"/>
    <property type="project" value="UniProtKB-SubCell"/>
</dbReference>
<dbReference type="PANTHER" id="PTHR23502:SF132">
    <property type="entry name" value="POLYAMINE TRANSPORTER 2-RELATED"/>
    <property type="match status" value="1"/>
</dbReference>
<comment type="caution">
    <text evidence="10">The sequence shown here is derived from an EMBL/GenBank/DDBJ whole genome shotgun (WGS) entry which is preliminary data.</text>
</comment>
<name>A0A161RCP1_9BACL</name>
<evidence type="ECO:0000256" key="4">
    <source>
        <dbReference type="ARBA" id="ARBA00022475"/>
    </source>
</evidence>
<evidence type="ECO:0000256" key="2">
    <source>
        <dbReference type="ARBA" id="ARBA00006236"/>
    </source>
</evidence>
<feature type="transmembrane region" description="Helical" evidence="8">
    <location>
        <begin position="285"/>
        <end position="306"/>
    </location>
</feature>
<keyword evidence="7 8" id="KW-0472">Membrane</keyword>
<evidence type="ECO:0000256" key="5">
    <source>
        <dbReference type="ARBA" id="ARBA00022692"/>
    </source>
</evidence>
<feature type="transmembrane region" description="Helical" evidence="8">
    <location>
        <begin position="169"/>
        <end position="189"/>
    </location>
</feature>
<dbReference type="PROSITE" id="PS50850">
    <property type="entry name" value="MFS"/>
    <property type="match status" value="1"/>
</dbReference>
<evidence type="ECO:0000313" key="11">
    <source>
        <dbReference type="Proteomes" id="UP000076490"/>
    </source>
</evidence>
<proteinExistence type="inferred from homology"/>
<dbReference type="FunFam" id="1.20.1720.10:FF:000005">
    <property type="entry name" value="Bcr/CflA family efflux transporter"/>
    <property type="match status" value="1"/>
</dbReference>
<keyword evidence="4 8" id="KW-1003">Cell membrane</keyword>
<evidence type="ECO:0000256" key="7">
    <source>
        <dbReference type="ARBA" id="ARBA00023136"/>
    </source>
</evidence>
<feature type="transmembrane region" description="Helical" evidence="8">
    <location>
        <begin position="346"/>
        <end position="367"/>
    </location>
</feature>
<feature type="domain" description="Major facilitator superfamily (MFS) profile" evidence="9">
    <location>
        <begin position="13"/>
        <end position="398"/>
    </location>
</feature>